<gene>
    <name evidence="2" type="ORF">ABE65_005895</name>
</gene>
<accession>A0A160ILB3</accession>
<name>A0A160ILB3_9BACL</name>
<dbReference type="STRING" id="1221500.ABE65_005895"/>
<keyword evidence="1" id="KW-1133">Transmembrane helix</keyword>
<evidence type="ECO:0000313" key="2">
    <source>
        <dbReference type="EMBL" id="ANC76360.1"/>
    </source>
</evidence>
<sequence length="78" mass="9171">MNKTLLSLILGVIIGSVFSYFLLDYENQTMEFLNYYGEESKIVHELDFNYFSNTAAFIIVASFIVFLTISWIERKNKR</sequence>
<proteinExistence type="predicted"/>
<keyword evidence="1" id="KW-0812">Transmembrane</keyword>
<feature type="transmembrane region" description="Helical" evidence="1">
    <location>
        <begin position="50"/>
        <end position="72"/>
    </location>
</feature>
<dbReference type="KEGG" id="fpn:ABE65_005895"/>
<evidence type="ECO:0000256" key="1">
    <source>
        <dbReference type="SAM" id="Phobius"/>
    </source>
</evidence>
<evidence type="ECO:0000313" key="3">
    <source>
        <dbReference type="Proteomes" id="UP000076623"/>
    </source>
</evidence>
<reference evidence="2 3" key="1">
    <citation type="submission" date="2016-04" db="EMBL/GenBank/DDBJ databases">
        <title>Complete genome sequence of Fictibacillus phosphorivorans G25-29, a strain toxic to nematodes.</title>
        <authorList>
            <person name="Zheng Z."/>
        </authorList>
    </citation>
    <scope>NUCLEOTIDE SEQUENCE [LARGE SCALE GENOMIC DNA]</scope>
    <source>
        <strain evidence="2 3">G25-29</strain>
    </source>
</reference>
<dbReference type="RefSeq" id="WP_066392341.1">
    <property type="nucleotide sequence ID" value="NZ_CP015378.1"/>
</dbReference>
<dbReference type="EMBL" id="CP015378">
    <property type="protein sequence ID" value="ANC76360.1"/>
    <property type="molecule type" value="Genomic_DNA"/>
</dbReference>
<dbReference type="AlphaFoldDB" id="A0A160ILB3"/>
<dbReference type="Proteomes" id="UP000076623">
    <property type="component" value="Chromosome"/>
</dbReference>
<keyword evidence="1" id="KW-0472">Membrane</keyword>
<organism evidence="2 3">
    <name type="scientific">Fictibacillus phosphorivorans</name>
    <dbReference type="NCBI Taxonomy" id="1221500"/>
    <lineage>
        <taxon>Bacteria</taxon>
        <taxon>Bacillati</taxon>
        <taxon>Bacillota</taxon>
        <taxon>Bacilli</taxon>
        <taxon>Bacillales</taxon>
        <taxon>Fictibacillaceae</taxon>
        <taxon>Fictibacillus</taxon>
    </lineage>
</organism>
<protein>
    <submittedName>
        <fullName evidence="2">Uncharacterized protein</fullName>
    </submittedName>
</protein>
<keyword evidence="3" id="KW-1185">Reference proteome</keyword>